<sequence>MPNGSTETRSDHAAAVRAARKARAAIRDGTLTGPTSGLAPGVEQGNLVILPADWAEDFAAYCAANPRPCPLLARGRPGDPTLPELGADIDLRTDLPGYRVFRDGTQVDAPHEIGGWWRDDLVPFVIGCSFSFESALLAAGLPVRHIALQRNVAMFTTTLDTQPAGPFRGPLVVSMRPFRPNQVDAARRITAALPRSHGAPLHVGDPAALGIADLSAPDFGDPCPVEADEVPVFWACGVTPQRALEQARPPLAITHRPGMMLITDLPLPAPAPA</sequence>
<comment type="similarity">
    <text evidence="1 3">Belongs to the D-glutamate cyclase family.</text>
</comment>
<dbReference type="InterPro" id="IPR009906">
    <property type="entry name" value="D-Glu_cyclase"/>
</dbReference>
<dbReference type="PANTHER" id="PTHR32022:SF10">
    <property type="entry name" value="D-GLUTAMATE CYCLASE, MITOCHONDRIAL"/>
    <property type="match status" value="1"/>
</dbReference>
<evidence type="ECO:0000313" key="4">
    <source>
        <dbReference type="EMBL" id="MFC3231215.1"/>
    </source>
</evidence>
<accession>A0ABV7L9M4</accession>
<gene>
    <name evidence="4" type="ORF">ACFOGJ_28465</name>
</gene>
<dbReference type="InterPro" id="IPR016938">
    <property type="entry name" value="UPF0317"/>
</dbReference>
<dbReference type="Gene3D" id="3.30.2040.10">
    <property type="entry name" value="PSTPO5379-like domain"/>
    <property type="match status" value="1"/>
</dbReference>
<comment type="caution">
    <text evidence="4">The sequence shown here is derived from an EMBL/GenBank/DDBJ whole genome shotgun (WGS) entry which is preliminary data.</text>
</comment>
<keyword evidence="2 3" id="KW-0456">Lyase</keyword>
<organism evidence="4 5">
    <name type="scientific">Marinibaculum pumilum</name>
    <dbReference type="NCBI Taxonomy" id="1766165"/>
    <lineage>
        <taxon>Bacteria</taxon>
        <taxon>Pseudomonadati</taxon>
        <taxon>Pseudomonadota</taxon>
        <taxon>Alphaproteobacteria</taxon>
        <taxon>Rhodospirillales</taxon>
        <taxon>Rhodospirillaceae</taxon>
        <taxon>Marinibaculum</taxon>
    </lineage>
</organism>
<dbReference type="EMBL" id="JBHRTR010000054">
    <property type="protein sequence ID" value="MFC3231215.1"/>
    <property type="molecule type" value="Genomic_DNA"/>
</dbReference>
<keyword evidence="5" id="KW-1185">Reference proteome</keyword>
<dbReference type="RefSeq" id="WP_379906679.1">
    <property type="nucleotide sequence ID" value="NZ_JBHRTR010000054.1"/>
</dbReference>
<dbReference type="PIRSF" id="PIRSF029755">
    <property type="entry name" value="UCP029755"/>
    <property type="match status" value="1"/>
</dbReference>
<evidence type="ECO:0000313" key="5">
    <source>
        <dbReference type="Proteomes" id="UP001595528"/>
    </source>
</evidence>
<evidence type="ECO:0000256" key="1">
    <source>
        <dbReference type="ARBA" id="ARBA00007896"/>
    </source>
</evidence>
<dbReference type="SUPFAM" id="SSF160920">
    <property type="entry name" value="PSTPO5379-like"/>
    <property type="match status" value="1"/>
</dbReference>
<dbReference type="Pfam" id="PF07286">
    <property type="entry name" value="D-Glu_cyclase"/>
    <property type="match status" value="1"/>
</dbReference>
<name>A0ABV7L9M4_9PROT</name>
<dbReference type="NCBIfam" id="NF003969">
    <property type="entry name" value="PRK05463.1"/>
    <property type="match status" value="1"/>
</dbReference>
<proteinExistence type="inferred from homology"/>
<dbReference type="Proteomes" id="UP001595528">
    <property type="component" value="Unassembled WGS sequence"/>
</dbReference>
<protein>
    <recommendedName>
        <fullName evidence="3">Putative hydro-lyase ACFOGJ_28465</fullName>
        <ecNumber evidence="3">4.2.1.-</ecNumber>
    </recommendedName>
</protein>
<evidence type="ECO:0000256" key="2">
    <source>
        <dbReference type="ARBA" id="ARBA00023239"/>
    </source>
</evidence>
<dbReference type="PANTHER" id="PTHR32022">
    <property type="entry name" value="D-GLUTAMATE CYCLASE, MITOCHONDRIAL"/>
    <property type="match status" value="1"/>
</dbReference>
<dbReference type="Gene3D" id="3.40.1640.10">
    <property type="entry name" value="PSTPO5379-like"/>
    <property type="match status" value="1"/>
</dbReference>
<evidence type="ECO:0000256" key="3">
    <source>
        <dbReference type="HAMAP-Rule" id="MF_01830"/>
    </source>
</evidence>
<reference evidence="5" key="1">
    <citation type="journal article" date="2019" name="Int. J. Syst. Evol. Microbiol.">
        <title>The Global Catalogue of Microorganisms (GCM) 10K type strain sequencing project: providing services to taxonomists for standard genome sequencing and annotation.</title>
        <authorList>
            <consortium name="The Broad Institute Genomics Platform"/>
            <consortium name="The Broad Institute Genome Sequencing Center for Infectious Disease"/>
            <person name="Wu L."/>
            <person name="Ma J."/>
        </authorList>
    </citation>
    <scope>NUCLEOTIDE SEQUENCE [LARGE SCALE GENOMIC DNA]</scope>
    <source>
        <strain evidence="5">KCTC 42964</strain>
    </source>
</reference>
<dbReference type="InterPro" id="IPR038021">
    <property type="entry name" value="Putative_hydro-lyase"/>
</dbReference>
<dbReference type="EC" id="4.2.1.-" evidence="3"/>
<dbReference type="HAMAP" id="MF_01830">
    <property type="entry name" value="Hydro_lyase"/>
    <property type="match status" value="1"/>
</dbReference>